<protein>
    <submittedName>
        <fullName evidence="2">Uncharacterized protein C902.06</fullName>
    </submittedName>
</protein>
<organism evidence="2">
    <name type="scientific">Anthurium amnicola</name>
    <dbReference type="NCBI Taxonomy" id="1678845"/>
    <lineage>
        <taxon>Eukaryota</taxon>
        <taxon>Viridiplantae</taxon>
        <taxon>Streptophyta</taxon>
        <taxon>Embryophyta</taxon>
        <taxon>Tracheophyta</taxon>
        <taxon>Spermatophyta</taxon>
        <taxon>Magnoliopsida</taxon>
        <taxon>Liliopsida</taxon>
        <taxon>Araceae</taxon>
        <taxon>Pothoideae</taxon>
        <taxon>Potheae</taxon>
        <taxon>Anthurium</taxon>
    </lineage>
</organism>
<keyword evidence="1" id="KW-0472">Membrane</keyword>
<gene>
    <name evidence="2" type="primary">SPBC902.06</name>
    <name evidence="2" type="ORF">g.40067</name>
</gene>
<feature type="non-terminal residue" evidence="2">
    <location>
        <position position="114"/>
    </location>
</feature>
<accession>A0A1D1YRI3</accession>
<keyword evidence="1" id="KW-0812">Transmembrane</keyword>
<evidence type="ECO:0000256" key="1">
    <source>
        <dbReference type="SAM" id="Phobius"/>
    </source>
</evidence>
<evidence type="ECO:0000313" key="2">
    <source>
        <dbReference type="EMBL" id="JAT57268.1"/>
    </source>
</evidence>
<dbReference type="EMBL" id="GDJX01010668">
    <property type="protein sequence ID" value="JAT57268.1"/>
    <property type="molecule type" value="Transcribed_RNA"/>
</dbReference>
<name>A0A1D1YRI3_9ARAE</name>
<reference evidence="2" key="1">
    <citation type="submission" date="2015-07" db="EMBL/GenBank/DDBJ databases">
        <title>Transcriptome Assembly of Anthurium amnicola.</title>
        <authorList>
            <person name="Suzuki J."/>
        </authorList>
    </citation>
    <scope>NUCLEOTIDE SEQUENCE</scope>
</reference>
<feature type="non-terminal residue" evidence="2">
    <location>
        <position position="1"/>
    </location>
</feature>
<proteinExistence type="predicted"/>
<sequence length="114" mass="11911">IIIMAFRNINTTLFSTEKEIWKKMPTISFPPIHTYTGASITATVGALTPTPSNLGAFQRVGTKLVSARREIQEKVPFSPKVAVVVVVSAVAAPVVISAAINLAGFTSAGIVAGS</sequence>
<keyword evidence="1" id="KW-1133">Transmembrane helix</keyword>
<feature type="transmembrane region" description="Helical" evidence="1">
    <location>
        <begin position="81"/>
        <end position="105"/>
    </location>
</feature>
<dbReference type="AlphaFoldDB" id="A0A1D1YRI3"/>